<feature type="region of interest" description="Disordered" evidence="2">
    <location>
        <begin position="1033"/>
        <end position="1065"/>
    </location>
</feature>
<organism evidence="4 5">
    <name type="scientific">Galeopterus variegatus</name>
    <name type="common">Malayan flying lemur</name>
    <name type="synonym">Cynocephalus variegatus</name>
    <dbReference type="NCBI Taxonomy" id="482537"/>
    <lineage>
        <taxon>Eukaryota</taxon>
        <taxon>Metazoa</taxon>
        <taxon>Chordata</taxon>
        <taxon>Craniata</taxon>
        <taxon>Vertebrata</taxon>
        <taxon>Euteleostomi</taxon>
        <taxon>Mammalia</taxon>
        <taxon>Eutheria</taxon>
        <taxon>Euarchontoglires</taxon>
        <taxon>Dermoptera</taxon>
        <taxon>Cynocephalidae</taxon>
        <taxon>Galeopterus</taxon>
    </lineage>
</organism>
<feature type="region of interest" description="Disordered" evidence="2">
    <location>
        <begin position="312"/>
        <end position="414"/>
    </location>
</feature>
<keyword evidence="4" id="KW-1185">Reference proteome</keyword>
<feature type="region of interest" description="Disordered" evidence="2">
    <location>
        <begin position="836"/>
        <end position="858"/>
    </location>
</feature>
<dbReference type="PANTHER" id="PTHR21859:SF58">
    <property type="entry name" value="SPERMATOGENESIS-ASSOCIATED PROTEIN 31E1"/>
    <property type="match status" value="1"/>
</dbReference>
<feature type="compositionally biased region" description="Basic and acidic residues" evidence="2">
    <location>
        <begin position="522"/>
        <end position="536"/>
    </location>
</feature>
<feature type="region of interest" description="Disordered" evidence="2">
    <location>
        <begin position="642"/>
        <end position="676"/>
    </location>
</feature>
<feature type="region of interest" description="Disordered" evidence="2">
    <location>
        <begin position="910"/>
        <end position="1015"/>
    </location>
</feature>
<feature type="compositionally biased region" description="Polar residues" evidence="2">
    <location>
        <begin position="405"/>
        <end position="414"/>
    </location>
</feature>
<feature type="region of interest" description="Disordered" evidence="2">
    <location>
        <begin position="1194"/>
        <end position="1225"/>
    </location>
</feature>
<feature type="compositionally biased region" description="Basic and acidic residues" evidence="2">
    <location>
        <begin position="488"/>
        <end position="511"/>
    </location>
</feature>
<feature type="region of interest" description="Disordered" evidence="2">
    <location>
        <begin position="760"/>
        <end position="782"/>
    </location>
</feature>
<dbReference type="Pfam" id="PF14650">
    <property type="entry name" value="FAM75"/>
    <property type="match status" value="1"/>
</dbReference>
<accession>A0ABM0QTD4</accession>
<reference evidence="5" key="1">
    <citation type="submission" date="2025-08" db="UniProtKB">
        <authorList>
            <consortium name="RefSeq"/>
        </authorList>
    </citation>
    <scope>IDENTIFICATION</scope>
</reference>
<evidence type="ECO:0000259" key="3">
    <source>
        <dbReference type="Pfam" id="PF14650"/>
    </source>
</evidence>
<protein>
    <submittedName>
        <fullName evidence="5">Spermatogenesis-associated protein 31E1</fullName>
    </submittedName>
</protein>
<evidence type="ECO:0000256" key="2">
    <source>
        <dbReference type="SAM" id="MobiDB-lite"/>
    </source>
</evidence>
<gene>
    <name evidence="5" type="primary">SPATA31E1</name>
</gene>
<evidence type="ECO:0000256" key="1">
    <source>
        <dbReference type="ARBA" id="ARBA00035009"/>
    </source>
</evidence>
<sequence>MTIPGSWPICSWLQCAPPVSCSYLEELPDPLVKVCKPAPAKDHQPRGVHVEDAAPVTASALAAPAPLSERPLSVASILSAEPQEDQPEWKRITPGTSGLDRTMSFLSLWQATAKALFFPTSSHGQSQQEHLSHHPAKALFQGDPTPRQIEAGDPSFINPSFINPDVQNLLETLITKRAERKMWKENEKVRSFLNQQSPESFWSLKGKPEQLPSPQELSYPRISKDHLQQKCSQFFWGLSSLHSESLMATAWVSRKHSSQPSSSVTVLFNRFSDSCPAQAQATVPSHLSQAKPLPHHVAQLQLLSQNWRSPLTQVQTRAHPPSSLPNPLRCSPPLTRTSRTSCPTSQKESPSFIRTSHQHLEWPSQKRLKQTRDLPSVFRESQEGFSQHSPNLPQNHKLASILPGDSTSPYLQEPLQPQGTFIKDEHPYGLGQLTRPQGEFSPMKYQCQAKIKHGPFKHSRFVDESSQNAQKMESRSSGRFCKKGTGKFKLDKDPSKNPGQDQDRILEDPSKDSGSTSVKVVEVNKESSESDLMRSQECDSGNYLLRAADKQHLQETPKVHLGRKLGEINEGTIPGSVCQSRLAASHAFSKSDTHTQPRNPASSKGEASRVDTSQDLSFLSPDTQQALDTHIRRILVKNRWSPDLQDPEPINLKLNEAQPLSLPQSTSSSSTTREFGANSTAEVANFLGEPPQKYPGGKEAQRSVYQTETPSSDKCGHSVAPLTGQNGRWLSQPLTCNVMGTTWHSANVLGAGRGSLELNPSPAMFSSEPQEESASRASGNMSHSAAMLQSNVGAQCPRAEETRKAAAAAEKPPAWGVTLGVGVMANTQTDNVILRSSGSLGTGKSVPSSRISTTQAPGEPHLTARIAGEFECRVEAESEKGTHKCVTGVLLQDSATGVLHAPDICSSQASLSGFKSTSSNDALASQGPRDVSWRGRSSQGQEKPRSPRFQNLLEKQSKRLGPIDRSEGHRRPTQGAREHRAAGLSQPAQDRESVASLRSQSSQLPPEKGQASPESQFRHRIWLFLQCLNPNKKGKGQDDPLQKGRPTSATAWSQGPDPSRSSVDSMAEAHAIITSIEQMLVDRLQLRHGHGPSEINRHEVNLQAPVGGHSCYPRGRSYPEQRIEMKDMACNRHATPAGHSHPVKNRQIRDRDSNWASPPRKHVSPASPCQHRTEVVTASGHPVHHPRHCLLRRGISSGHPDHASHPFPRGKTFPPEESQHMQRKSVLTQVGMCSVY</sequence>
<name>A0ABM0QTD4_GALVR</name>
<feature type="compositionally biased region" description="Polar residues" evidence="2">
    <location>
        <begin position="334"/>
        <end position="355"/>
    </location>
</feature>
<feature type="compositionally biased region" description="Polar residues" evidence="2">
    <location>
        <begin position="610"/>
        <end position="621"/>
    </location>
</feature>
<feature type="compositionally biased region" description="Basic and acidic residues" evidence="2">
    <location>
        <begin position="955"/>
        <end position="981"/>
    </location>
</feature>
<feature type="compositionally biased region" description="Polar residues" evidence="2">
    <location>
        <begin position="845"/>
        <end position="856"/>
    </location>
</feature>
<dbReference type="RefSeq" id="XP_008571625.1">
    <property type="nucleotide sequence ID" value="XM_008573403.1"/>
</dbReference>
<feature type="region of interest" description="Disordered" evidence="2">
    <location>
        <begin position="584"/>
        <end position="621"/>
    </location>
</feature>
<feature type="compositionally biased region" description="Polar residues" evidence="2">
    <location>
        <begin position="910"/>
        <end position="923"/>
    </location>
</feature>
<dbReference type="PANTHER" id="PTHR21859">
    <property type="entry name" value="ACROSOME-SPECIFIC PROTEIN"/>
    <property type="match status" value="1"/>
</dbReference>
<feature type="compositionally biased region" description="Low complexity" evidence="2">
    <location>
        <begin position="658"/>
        <end position="671"/>
    </location>
</feature>
<proteinExistence type="inferred from homology"/>
<dbReference type="InterPro" id="IPR039509">
    <property type="entry name" value="SPATA31"/>
</dbReference>
<feature type="compositionally biased region" description="Polar residues" evidence="2">
    <location>
        <begin position="464"/>
        <end position="477"/>
    </location>
</feature>
<comment type="similarity">
    <text evidence="1">Belongs to the SPATA31 family.</text>
</comment>
<dbReference type="GeneID" id="103591022"/>
<dbReference type="Proteomes" id="UP000694923">
    <property type="component" value="Unplaced"/>
</dbReference>
<evidence type="ECO:0000313" key="4">
    <source>
        <dbReference type="Proteomes" id="UP000694923"/>
    </source>
</evidence>
<evidence type="ECO:0000313" key="5">
    <source>
        <dbReference type="RefSeq" id="XP_008571625.1"/>
    </source>
</evidence>
<feature type="region of interest" description="Disordered" evidence="2">
    <location>
        <begin position="456"/>
        <end position="536"/>
    </location>
</feature>
<feature type="region of interest" description="Disordered" evidence="2">
    <location>
        <begin position="1134"/>
        <end position="1171"/>
    </location>
</feature>
<feature type="compositionally biased region" description="Polar residues" evidence="2">
    <location>
        <begin position="383"/>
        <end position="394"/>
    </location>
</feature>
<feature type="domain" description="SPATA31" evidence="3">
    <location>
        <begin position="215"/>
        <end position="581"/>
    </location>
</feature>